<dbReference type="SUPFAM" id="SSF103473">
    <property type="entry name" value="MFS general substrate transporter"/>
    <property type="match status" value="1"/>
</dbReference>
<feature type="transmembrane region" description="Helical" evidence="2">
    <location>
        <begin position="45"/>
        <end position="65"/>
    </location>
</feature>
<dbReference type="RefSeq" id="WP_343951750.1">
    <property type="nucleotide sequence ID" value="NZ_BAAAHQ010000023.1"/>
</dbReference>
<evidence type="ECO:0000313" key="3">
    <source>
        <dbReference type="EMBL" id="GAA0935303.1"/>
    </source>
</evidence>
<keyword evidence="4" id="KW-1185">Reference proteome</keyword>
<feature type="compositionally biased region" description="Basic and acidic residues" evidence="1">
    <location>
        <begin position="110"/>
        <end position="119"/>
    </location>
</feature>
<evidence type="ECO:0000313" key="4">
    <source>
        <dbReference type="Proteomes" id="UP001501578"/>
    </source>
</evidence>
<sequence length="119" mass="12056">MLEPPLPVAAAAVAVASAGFAASLPLQERLVALTPADVRGQALGLHSSGMMTMQGVGAALAGVIAQHTSPVVAMPAMAGASLLVTVCLAPGLRADRSRTPSTQDDESSESPERPFTRRP</sequence>
<protein>
    <recommendedName>
        <fullName evidence="5">MFS transporter</fullName>
    </recommendedName>
</protein>
<evidence type="ECO:0000256" key="1">
    <source>
        <dbReference type="SAM" id="MobiDB-lite"/>
    </source>
</evidence>
<feature type="transmembrane region" description="Helical" evidence="2">
    <location>
        <begin position="72"/>
        <end position="92"/>
    </location>
</feature>
<gene>
    <name evidence="3" type="ORF">GCM10009560_43280</name>
</gene>
<feature type="region of interest" description="Disordered" evidence="1">
    <location>
        <begin position="94"/>
        <end position="119"/>
    </location>
</feature>
<dbReference type="InterPro" id="IPR036259">
    <property type="entry name" value="MFS_trans_sf"/>
</dbReference>
<reference evidence="4" key="1">
    <citation type="journal article" date="2019" name="Int. J. Syst. Evol. Microbiol.">
        <title>The Global Catalogue of Microorganisms (GCM) 10K type strain sequencing project: providing services to taxonomists for standard genome sequencing and annotation.</title>
        <authorList>
            <consortium name="The Broad Institute Genomics Platform"/>
            <consortium name="The Broad Institute Genome Sequencing Center for Infectious Disease"/>
            <person name="Wu L."/>
            <person name="Ma J."/>
        </authorList>
    </citation>
    <scope>NUCLEOTIDE SEQUENCE [LARGE SCALE GENOMIC DNA]</scope>
    <source>
        <strain evidence="4">JCM 11136</strain>
    </source>
</reference>
<comment type="caution">
    <text evidence="3">The sequence shown here is derived from an EMBL/GenBank/DDBJ whole genome shotgun (WGS) entry which is preliminary data.</text>
</comment>
<dbReference type="InterPro" id="IPR011701">
    <property type="entry name" value="MFS"/>
</dbReference>
<keyword evidence="2" id="KW-0472">Membrane</keyword>
<evidence type="ECO:0000256" key="2">
    <source>
        <dbReference type="SAM" id="Phobius"/>
    </source>
</evidence>
<keyword evidence="2" id="KW-0812">Transmembrane</keyword>
<accession>A0ABP4ADZ8</accession>
<keyword evidence="2" id="KW-1133">Transmembrane helix</keyword>
<dbReference type="EMBL" id="BAAAHQ010000023">
    <property type="protein sequence ID" value="GAA0935303.1"/>
    <property type="molecule type" value="Genomic_DNA"/>
</dbReference>
<evidence type="ECO:0008006" key="5">
    <source>
        <dbReference type="Google" id="ProtNLM"/>
    </source>
</evidence>
<dbReference type="Gene3D" id="1.20.1250.20">
    <property type="entry name" value="MFS general substrate transporter like domains"/>
    <property type="match status" value="1"/>
</dbReference>
<organism evidence="3 4">
    <name type="scientific">Nonomuraea longicatena</name>
    <dbReference type="NCBI Taxonomy" id="83682"/>
    <lineage>
        <taxon>Bacteria</taxon>
        <taxon>Bacillati</taxon>
        <taxon>Actinomycetota</taxon>
        <taxon>Actinomycetes</taxon>
        <taxon>Streptosporangiales</taxon>
        <taxon>Streptosporangiaceae</taxon>
        <taxon>Nonomuraea</taxon>
    </lineage>
</organism>
<name>A0ABP4ADZ8_9ACTN</name>
<proteinExistence type="predicted"/>
<dbReference type="Proteomes" id="UP001501578">
    <property type="component" value="Unassembled WGS sequence"/>
</dbReference>
<dbReference type="Pfam" id="PF07690">
    <property type="entry name" value="MFS_1"/>
    <property type="match status" value="1"/>
</dbReference>